<sequence length="383" mass="42828">MQHCMSGTLQRRRIRSASIALVVTAWIAQRRCRVEEEARLLEAVPIDGSVGAESLAFDPRGEGPYTGVSDGRIIKWNRAQNRWFNFSVTSSHWDDECGGASEEHPKKEHICGRPLGLCFSTSSSDLYIADAYKGLVVVGSNGGTTRRVISTVEGEPLVFTNGLDVDQRTGAVYFTSSNSKYQRRNYISLILSKDKTGKLMRYEPQSEQVSILVNNLSFANGVALSKDGDYILIVETTTCRVLRYWLETPKAGTLEVFADLPGFPDNIKRSPRGGFWVGIYSRREKPIQWILSYPWIGKVLLRLPMDITKVYSYLAKLKRSTGLAIRLSEQGNILEIFEGKVGNRGRSISEVEERDGILWVGSIDSPFVARYSILDAKEGGKRI</sequence>
<evidence type="ECO:0000256" key="3">
    <source>
        <dbReference type="ARBA" id="ARBA00022554"/>
    </source>
</evidence>
<evidence type="ECO:0000256" key="5">
    <source>
        <dbReference type="ARBA" id="ARBA00023180"/>
    </source>
</evidence>
<reference evidence="7 8" key="1">
    <citation type="submission" date="2024-08" db="EMBL/GenBank/DDBJ databases">
        <title>Insights into the chromosomal genome structure of Flemingia macrophylla.</title>
        <authorList>
            <person name="Ding Y."/>
            <person name="Zhao Y."/>
            <person name="Bi W."/>
            <person name="Wu M."/>
            <person name="Zhao G."/>
            <person name="Gong Y."/>
            <person name="Li W."/>
            <person name="Zhang P."/>
        </authorList>
    </citation>
    <scope>NUCLEOTIDE SEQUENCE [LARGE SCALE GENOMIC DNA]</scope>
    <source>
        <strain evidence="7">DYQJB</strain>
        <tissue evidence="7">Leaf</tissue>
    </source>
</reference>
<comment type="caution">
    <text evidence="7">The sequence shown here is derived from an EMBL/GenBank/DDBJ whole genome shotgun (WGS) entry which is preliminary data.</text>
</comment>
<gene>
    <name evidence="7" type="ORF">Fmac_029657</name>
</gene>
<evidence type="ECO:0000256" key="2">
    <source>
        <dbReference type="ARBA" id="ARBA00009191"/>
    </source>
</evidence>
<dbReference type="AlphaFoldDB" id="A0ABD1LBJ7"/>
<comment type="subcellular location">
    <subcellularLocation>
        <location evidence="1">Vacuole</location>
    </subcellularLocation>
</comment>
<comment type="similarity">
    <text evidence="2">Belongs to the strictosidine synthase family.</text>
</comment>
<evidence type="ECO:0000256" key="4">
    <source>
        <dbReference type="ARBA" id="ARBA00022729"/>
    </source>
</evidence>
<dbReference type="Proteomes" id="UP001603857">
    <property type="component" value="Unassembled WGS sequence"/>
</dbReference>
<protein>
    <recommendedName>
        <fullName evidence="6">Strictosidine synthase conserved region domain-containing protein</fullName>
    </recommendedName>
</protein>
<evidence type="ECO:0000259" key="6">
    <source>
        <dbReference type="Pfam" id="PF03088"/>
    </source>
</evidence>
<dbReference type="InterPro" id="IPR011042">
    <property type="entry name" value="6-blade_b-propeller_TolB-like"/>
</dbReference>
<evidence type="ECO:0000256" key="1">
    <source>
        <dbReference type="ARBA" id="ARBA00004116"/>
    </source>
</evidence>
<dbReference type="SUPFAM" id="SSF63829">
    <property type="entry name" value="Calcium-dependent phosphotriesterase"/>
    <property type="match status" value="1"/>
</dbReference>
<dbReference type="EMBL" id="JBGMDY010000010">
    <property type="protein sequence ID" value="KAL2320688.1"/>
    <property type="molecule type" value="Genomic_DNA"/>
</dbReference>
<proteinExistence type="inferred from homology"/>
<name>A0ABD1LBJ7_9FABA</name>
<dbReference type="PANTHER" id="PTHR10426">
    <property type="entry name" value="STRICTOSIDINE SYNTHASE-RELATED"/>
    <property type="match status" value="1"/>
</dbReference>
<organism evidence="7 8">
    <name type="scientific">Flemingia macrophylla</name>
    <dbReference type="NCBI Taxonomy" id="520843"/>
    <lineage>
        <taxon>Eukaryota</taxon>
        <taxon>Viridiplantae</taxon>
        <taxon>Streptophyta</taxon>
        <taxon>Embryophyta</taxon>
        <taxon>Tracheophyta</taxon>
        <taxon>Spermatophyta</taxon>
        <taxon>Magnoliopsida</taxon>
        <taxon>eudicotyledons</taxon>
        <taxon>Gunneridae</taxon>
        <taxon>Pentapetalae</taxon>
        <taxon>rosids</taxon>
        <taxon>fabids</taxon>
        <taxon>Fabales</taxon>
        <taxon>Fabaceae</taxon>
        <taxon>Papilionoideae</taxon>
        <taxon>50 kb inversion clade</taxon>
        <taxon>NPAAA clade</taxon>
        <taxon>indigoferoid/millettioid clade</taxon>
        <taxon>Phaseoleae</taxon>
        <taxon>Flemingia</taxon>
    </lineage>
</organism>
<dbReference type="InterPro" id="IPR018119">
    <property type="entry name" value="Strictosidine_synth_cons-reg"/>
</dbReference>
<dbReference type="Gene3D" id="2.120.10.30">
    <property type="entry name" value="TolB, C-terminal domain"/>
    <property type="match status" value="1"/>
</dbReference>
<evidence type="ECO:0000313" key="7">
    <source>
        <dbReference type="EMBL" id="KAL2320688.1"/>
    </source>
</evidence>
<keyword evidence="3" id="KW-0926">Vacuole</keyword>
<keyword evidence="4" id="KW-0732">Signal</keyword>
<evidence type="ECO:0000313" key="8">
    <source>
        <dbReference type="Proteomes" id="UP001603857"/>
    </source>
</evidence>
<dbReference type="Pfam" id="PF03088">
    <property type="entry name" value="Str_synth"/>
    <property type="match status" value="1"/>
</dbReference>
<dbReference type="GO" id="GO:0005773">
    <property type="term" value="C:vacuole"/>
    <property type="evidence" value="ECO:0007669"/>
    <property type="project" value="UniProtKB-SubCell"/>
</dbReference>
<feature type="domain" description="Strictosidine synthase conserved region" evidence="6">
    <location>
        <begin position="161"/>
        <end position="248"/>
    </location>
</feature>
<keyword evidence="5" id="KW-0325">Glycoprotein</keyword>
<accession>A0ABD1LBJ7</accession>
<dbReference type="PANTHER" id="PTHR10426:SF79">
    <property type="entry name" value="PROTEIN STRICTOSIDINE SYNTHASE-LIKE 2"/>
    <property type="match status" value="1"/>
</dbReference>
<keyword evidence="8" id="KW-1185">Reference proteome</keyword>
<dbReference type="FunFam" id="2.120.10.30:FF:000032">
    <property type="entry name" value="Protein STRICTOSIDINE SYNTHASE-LIKE 13"/>
    <property type="match status" value="1"/>
</dbReference>